<keyword evidence="3" id="KW-1185">Reference proteome</keyword>
<name>A0A3N2PRY0_SODAK</name>
<feature type="compositionally biased region" description="Basic and acidic residues" evidence="1">
    <location>
        <begin position="320"/>
        <end position="330"/>
    </location>
</feature>
<dbReference type="AlphaFoldDB" id="A0A3N2PRY0"/>
<protein>
    <submittedName>
        <fullName evidence="2">Uncharacterized protein</fullName>
    </submittedName>
</protein>
<gene>
    <name evidence="2" type="ORF">SODALDRAFT_360960</name>
</gene>
<dbReference type="EMBL" id="ML119057">
    <property type="protein sequence ID" value="ROT37263.1"/>
    <property type="molecule type" value="Genomic_DNA"/>
</dbReference>
<dbReference type="Proteomes" id="UP000272025">
    <property type="component" value="Unassembled WGS sequence"/>
</dbReference>
<evidence type="ECO:0000313" key="2">
    <source>
        <dbReference type="EMBL" id="ROT37263.1"/>
    </source>
</evidence>
<dbReference type="GeneID" id="39582802"/>
<accession>A0A3N2PRY0</accession>
<reference evidence="2 3" key="1">
    <citation type="journal article" date="2018" name="Mol. Ecol.">
        <title>The obligate alkalophilic soda-lake fungus Sodiomyces alkalinus has shifted to a protein diet.</title>
        <authorList>
            <person name="Grum-Grzhimaylo A.A."/>
            <person name="Falkoski D.L."/>
            <person name="van den Heuvel J."/>
            <person name="Valero-Jimenez C.A."/>
            <person name="Min B."/>
            <person name="Choi I.G."/>
            <person name="Lipzen A."/>
            <person name="Daum C.G."/>
            <person name="Aanen D.K."/>
            <person name="Tsang A."/>
            <person name="Henrissat B."/>
            <person name="Bilanenko E.N."/>
            <person name="de Vries R.P."/>
            <person name="van Kan J.A.L."/>
            <person name="Grigoriev I.V."/>
            <person name="Debets A.J.M."/>
        </authorList>
    </citation>
    <scope>NUCLEOTIDE SEQUENCE [LARGE SCALE GENOMIC DNA]</scope>
    <source>
        <strain evidence="2 3">F11</strain>
    </source>
</reference>
<proteinExistence type="predicted"/>
<feature type="region of interest" description="Disordered" evidence="1">
    <location>
        <begin position="320"/>
        <end position="341"/>
    </location>
</feature>
<organism evidence="2 3">
    <name type="scientific">Sodiomyces alkalinus (strain CBS 110278 / VKM F-3762 / F11)</name>
    <name type="common">Alkaliphilic filamentous fungus</name>
    <dbReference type="NCBI Taxonomy" id="1314773"/>
    <lineage>
        <taxon>Eukaryota</taxon>
        <taxon>Fungi</taxon>
        <taxon>Dikarya</taxon>
        <taxon>Ascomycota</taxon>
        <taxon>Pezizomycotina</taxon>
        <taxon>Sordariomycetes</taxon>
        <taxon>Hypocreomycetidae</taxon>
        <taxon>Glomerellales</taxon>
        <taxon>Plectosphaerellaceae</taxon>
        <taxon>Sodiomyces</taxon>
    </lineage>
</organism>
<evidence type="ECO:0000256" key="1">
    <source>
        <dbReference type="SAM" id="MobiDB-lite"/>
    </source>
</evidence>
<dbReference type="RefSeq" id="XP_028465069.1">
    <property type="nucleotide sequence ID" value="XM_028614324.1"/>
</dbReference>
<evidence type="ECO:0000313" key="3">
    <source>
        <dbReference type="Proteomes" id="UP000272025"/>
    </source>
</evidence>
<sequence>MPNQCRHRSVPFPPSVPPSLFAGRFPEKAGLSSPPHLDLTAFSFPLALPACGNDHRPGRASWGPPVTTPTPFWASLLGFPWSPLYSKYITHTPFIGSLRSSQMPQLQVLPSWMRRLIYSANEAPHISPELRQPSHSISPHRREHTHSTHGIASLYVCVPRMQDIGRAFSQFSGSSTHLCLISTSVLTLLEIIGAMFDARADMPARAADDYTLPGLVHKADMSVYEGFRFISAISAQPTLDSPLMRGHAASRGRPVCIGQLPGRHNVDHHPLKERKQPILSSFFLPSSSLHRRRIAVDRSDDNNRKLTTETEARNIHELEQQRGRQLEKETGGGGSEFPRARPMGPCDAMHERHSKDRQSTLCSLWGGMLRRKRGFIVVISIAPTSRVFIHWPYAVKTFRGMNRLDRLSLPALTCLNLQLVRAESVIPREYVRK</sequence>